<organism evidence="6 7">
    <name type="scientific">Ferroglobus placidus (strain DSM 10642 / AEDII12DO)</name>
    <dbReference type="NCBI Taxonomy" id="589924"/>
    <lineage>
        <taxon>Archaea</taxon>
        <taxon>Methanobacteriati</taxon>
        <taxon>Methanobacteriota</taxon>
        <taxon>Archaeoglobi</taxon>
        <taxon>Archaeoglobales</taxon>
        <taxon>Archaeoglobaceae</taxon>
        <taxon>Ferroglobus</taxon>
    </lineage>
</organism>
<dbReference type="InterPro" id="IPR017900">
    <property type="entry name" value="4Fe4S_Fe_S_CS"/>
</dbReference>
<feature type="domain" description="4Fe-4S ferredoxin-type" evidence="5">
    <location>
        <begin position="427"/>
        <end position="454"/>
    </location>
</feature>
<keyword evidence="7" id="KW-1185">Reference proteome</keyword>
<keyword evidence="4" id="KW-0411">Iron-sulfur</keyword>
<dbReference type="PANTHER" id="PTHR43687:SF1">
    <property type="entry name" value="FERREDOXIN III"/>
    <property type="match status" value="1"/>
</dbReference>
<keyword evidence="2" id="KW-0479">Metal-binding</keyword>
<evidence type="ECO:0000313" key="7">
    <source>
        <dbReference type="Proteomes" id="UP000002613"/>
    </source>
</evidence>
<evidence type="ECO:0000259" key="5">
    <source>
        <dbReference type="PROSITE" id="PS51379"/>
    </source>
</evidence>
<evidence type="ECO:0000256" key="1">
    <source>
        <dbReference type="ARBA" id="ARBA00022485"/>
    </source>
</evidence>
<dbReference type="STRING" id="589924.Ferp_1009"/>
<feature type="domain" description="4Fe-4S ferredoxin-type" evidence="5">
    <location>
        <begin position="240"/>
        <end position="269"/>
    </location>
</feature>
<dbReference type="PROSITE" id="PS00198">
    <property type="entry name" value="4FE4S_FER_1"/>
    <property type="match status" value="3"/>
</dbReference>
<dbReference type="AlphaFoldDB" id="D3RXF8"/>
<dbReference type="PaxDb" id="589924-Ferp_1009"/>
<feature type="domain" description="4Fe-4S ferredoxin-type" evidence="5">
    <location>
        <begin position="455"/>
        <end position="484"/>
    </location>
</feature>
<dbReference type="EMBL" id="CP001899">
    <property type="protein sequence ID" value="ADC65171.1"/>
    <property type="molecule type" value="Genomic_DNA"/>
</dbReference>
<dbReference type="GO" id="GO:0046872">
    <property type="term" value="F:metal ion binding"/>
    <property type="evidence" value="ECO:0007669"/>
    <property type="project" value="UniProtKB-KW"/>
</dbReference>
<keyword evidence="3" id="KW-0408">Iron</keyword>
<dbReference type="Pfam" id="PF00037">
    <property type="entry name" value="Fer4"/>
    <property type="match status" value="2"/>
</dbReference>
<dbReference type="Gene3D" id="3.30.70.20">
    <property type="match status" value="1"/>
</dbReference>
<dbReference type="SUPFAM" id="SSF54862">
    <property type="entry name" value="4Fe-4S ferredoxins"/>
    <property type="match status" value="2"/>
</dbReference>
<dbReference type="GO" id="GO:0051539">
    <property type="term" value="F:4 iron, 4 sulfur cluster binding"/>
    <property type="evidence" value="ECO:0007669"/>
    <property type="project" value="UniProtKB-KW"/>
</dbReference>
<evidence type="ECO:0000256" key="3">
    <source>
        <dbReference type="ARBA" id="ARBA00023004"/>
    </source>
</evidence>
<dbReference type="PROSITE" id="PS51379">
    <property type="entry name" value="4FE4S_FER_2"/>
    <property type="match status" value="3"/>
</dbReference>
<evidence type="ECO:0000256" key="4">
    <source>
        <dbReference type="ARBA" id="ARBA00023014"/>
    </source>
</evidence>
<dbReference type="Proteomes" id="UP000002613">
    <property type="component" value="Chromosome"/>
</dbReference>
<gene>
    <name evidence="6" type="ordered locus">Ferp_1009</name>
</gene>
<keyword evidence="1" id="KW-0004">4Fe-4S</keyword>
<reference evidence="7" key="1">
    <citation type="submission" date="2010-02" db="EMBL/GenBank/DDBJ databases">
        <title>Complete sequence of Ferroglobus placidus DSM 10642.</title>
        <authorList>
            <consortium name="US DOE Joint Genome Institute"/>
            <person name="Lucas S."/>
            <person name="Copeland A."/>
            <person name="Lapidus A."/>
            <person name="Cheng J.-F."/>
            <person name="Bruce D."/>
            <person name="Goodwin L."/>
            <person name="Pitluck S."/>
            <person name="Saunders E."/>
            <person name="Brettin T."/>
            <person name="Detter J.C."/>
            <person name="Han C."/>
            <person name="Tapia R."/>
            <person name="Larimer F."/>
            <person name="Land M."/>
            <person name="Hauser L."/>
            <person name="Kyrpides N."/>
            <person name="Ivanova N."/>
            <person name="Holmes D."/>
            <person name="Lovley D."/>
            <person name="Kyrpides N."/>
            <person name="Anderson I.J."/>
            <person name="Woyke T."/>
        </authorList>
    </citation>
    <scope>NUCLEOTIDE SEQUENCE [LARGE SCALE GENOMIC DNA]</scope>
    <source>
        <strain evidence="7">DSM 10642 / AEDII12DO</strain>
    </source>
</reference>
<dbReference type="InterPro" id="IPR050572">
    <property type="entry name" value="Fe-S_Ferredoxin"/>
</dbReference>
<sequence>MKIALCTCNGKIDKKCFEKLKEVFDVEIFSNLCEEKPENFFNIVGCSYRAVKDLGRLQLDLNELVFLKQEDAVRKAELLLNAYGKLLDVDRDLVEVNVDASLLVETNDVEFAKKLQKVFDPLYIVTTNEKMRGVGIPILGKVEGFEGELGNFKVFVNGINLHTGESVSEITVAQLLLQNLGFKKDGVFGFEDVLDAVSNVGEFVKFKAIEYDESKCAASFNGISGCNLCECMHKCLFRGEKIRIEHKSCFGCGRCSALCPTNALKFSLMPENVVREIIDVLSQYEGSKVLLYVCEDAVGKIFGNGRTETFFPVIVPCIAALSEVEILYPLLRGFNGVYVLHCSDCPHGDFRGLELAKNLCEAFNVDNLVSKTEFDVELVKKLVGKDSLDLSFVLGGKNKREALVEIVKKIKEKRELKHSKIEAVGFGKVKVNENCTLCDTCHRICPNEALKKEKGRLTFIHGLCINCKLCEKLCPENAIFVAPENIDLNEFEIEKVVREEEFLKCPRCGREHISKREYLKLSEITGQKFSLMFCDDCRPVVIFEGLYREIFGEKNEPS</sequence>
<accession>D3RXF8</accession>
<evidence type="ECO:0000313" key="6">
    <source>
        <dbReference type="EMBL" id="ADC65171.1"/>
    </source>
</evidence>
<dbReference type="HOGENOM" id="CLU_488024_0_0_2"/>
<dbReference type="KEGG" id="fpl:Ferp_1009"/>
<protein>
    <submittedName>
        <fullName evidence="6">4Fe-4S ferredoxin iron-sulfur binding domain protein</fullName>
    </submittedName>
</protein>
<dbReference type="InterPro" id="IPR017896">
    <property type="entry name" value="4Fe4S_Fe-S-bd"/>
</dbReference>
<proteinExistence type="predicted"/>
<dbReference type="GO" id="GO:0016491">
    <property type="term" value="F:oxidoreductase activity"/>
    <property type="evidence" value="ECO:0007669"/>
    <property type="project" value="UniProtKB-ARBA"/>
</dbReference>
<dbReference type="PANTHER" id="PTHR43687">
    <property type="entry name" value="ADENYLYLSULFATE REDUCTASE, BETA SUBUNIT"/>
    <property type="match status" value="1"/>
</dbReference>
<name>D3RXF8_FERPA</name>
<evidence type="ECO:0000256" key="2">
    <source>
        <dbReference type="ARBA" id="ARBA00022723"/>
    </source>
</evidence>
<dbReference type="eggNOG" id="arCOG02187">
    <property type="taxonomic scope" value="Archaea"/>
</dbReference>
<reference evidence="6 7" key="2">
    <citation type="journal article" date="2011" name="Stand. Genomic Sci.">
        <title>Complete genome sequence of Ferroglobus placidus AEDII12DO.</title>
        <authorList>
            <person name="Anderson I."/>
            <person name="Risso C."/>
            <person name="Holmes D."/>
            <person name="Lucas S."/>
            <person name="Copeland A."/>
            <person name="Lapidus A."/>
            <person name="Cheng J.F."/>
            <person name="Bruce D."/>
            <person name="Goodwin L."/>
            <person name="Pitluck S."/>
            <person name="Saunders E."/>
            <person name="Brettin T."/>
            <person name="Detter J.C."/>
            <person name="Han C."/>
            <person name="Tapia R."/>
            <person name="Larimer F."/>
            <person name="Land M."/>
            <person name="Hauser L."/>
            <person name="Woyke T."/>
            <person name="Lovley D."/>
            <person name="Kyrpides N."/>
            <person name="Ivanova N."/>
        </authorList>
    </citation>
    <scope>NUCLEOTIDE SEQUENCE [LARGE SCALE GENOMIC DNA]</scope>
    <source>
        <strain evidence="7">DSM 10642 / AEDII12DO</strain>
    </source>
</reference>